<evidence type="ECO:0000256" key="1">
    <source>
        <dbReference type="ARBA" id="ARBA00022516"/>
    </source>
</evidence>
<gene>
    <name evidence="7 9" type="primary">lpxD</name>
    <name evidence="9" type="ORF">DSM101010T_01320</name>
</gene>
<comment type="subunit">
    <text evidence="7">Homotrimer.</text>
</comment>
<dbReference type="GO" id="GO:0103118">
    <property type="term" value="F:UDP-3-O-[(3R)-3-hydroxyacyl]-glucosamine N-acyltransferase activity"/>
    <property type="evidence" value="ECO:0007669"/>
    <property type="project" value="UniProtKB-EC"/>
</dbReference>
<organism evidence="9 10">
    <name type="scientific">Desulfovibrio subterraneus</name>
    <dbReference type="NCBI Taxonomy" id="2718620"/>
    <lineage>
        <taxon>Bacteria</taxon>
        <taxon>Pseudomonadati</taxon>
        <taxon>Thermodesulfobacteriota</taxon>
        <taxon>Desulfovibrionia</taxon>
        <taxon>Desulfovibrionales</taxon>
        <taxon>Desulfovibrionaceae</taxon>
        <taxon>Desulfovibrio</taxon>
    </lineage>
</organism>
<dbReference type="Pfam" id="PF04613">
    <property type="entry name" value="LpxD"/>
    <property type="match status" value="1"/>
</dbReference>
<dbReference type="Gene3D" id="3.40.1390.10">
    <property type="entry name" value="MurE/MurF, N-terminal domain"/>
    <property type="match status" value="1"/>
</dbReference>
<sequence>MTRRLSDIASELGLELRGEDMDVSSVNTLENAGPDEVSFLANPKYVPQLATTAAGAVICSAEFAGEVKRALVSENPYLDFGRCVSLFAKPQGGMKGIHAMAFIDPDAKVAEGCTVYPFAFVGPRAEVGADTVIFPGCYIGEDCRVGSGCILYPNAVLMAGTVMGDDCIVHAGVVLGADGFGFAPTPYGIQKIPQIGTVTIGSDVEIGANTAIDRAVLGTTSVGDSTKIDNLVQIGHNVQIGDQCLIVSQVGISGSTKVGNNVTMAGQVGVAGHLTIGDGVTIGPKSGVAKDIAPGLTVGGQPVVDKGTYIRTLTIMPKLPDMYKRLMRLEKELAELKNEAEK</sequence>
<comment type="function">
    <text evidence="7">Catalyzes the N-acylation of UDP-3-O-acylglucosamine using 3-hydroxyacyl-ACP as the acyl donor. Is involved in the biosynthesis of lipid A, a phosphorylated glycolipid that anchors the lipopolysaccharide to the outer membrane of the cell.</text>
</comment>
<keyword evidence="6 7" id="KW-0012">Acyltransferase</keyword>
<comment type="caution">
    <text evidence="9">The sequence shown here is derived from an EMBL/GenBank/DDBJ whole genome shotgun (WGS) entry which is preliminary data.</text>
</comment>
<evidence type="ECO:0000256" key="3">
    <source>
        <dbReference type="ARBA" id="ARBA00022679"/>
    </source>
</evidence>
<accession>A0A7J0BDM0</accession>
<evidence type="ECO:0000313" key="10">
    <source>
        <dbReference type="Proteomes" id="UP000503840"/>
    </source>
</evidence>
<dbReference type="GO" id="GO:0009245">
    <property type="term" value="P:lipid A biosynthetic process"/>
    <property type="evidence" value="ECO:0007669"/>
    <property type="project" value="UniProtKB-UniRule"/>
</dbReference>
<dbReference type="AlphaFoldDB" id="A0A7J0BDM0"/>
<dbReference type="Proteomes" id="UP000503840">
    <property type="component" value="Unassembled WGS sequence"/>
</dbReference>
<keyword evidence="3 7" id="KW-0808">Transferase</keyword>
<keyword evidence="5 7" id="KW-0443">Lipid metabolism</keyword>
<dbReference type="InterPro" id="IPR020573">
    <property type="entry name" value="UDP_GlcNAc_AcTrfase_non-rep"/>
</dbReference>
<protein>
    <recommendedName>
        <fullName evidence="7">UDP-3-O-acylglucosamine N-acyltransferase</fullName>
        <ecNumber evidence="7">2.3.1.191</ecNumber>
    </recommendedName>
</protein>
<dbReference type="RefSeq" id="WP_174403475.1">
    <property type="nucleotide sequence ID" value="NZ_BLVO01000004.1"/>
</dbReference>
<dbReference type="NCBIfam" id="NF002060">
    <property type="entry name" value="PRK00892.1"/>
    <property type="match status" value="1"/>
</dbReference>
<dbReference type="PANTHER" id="PTHR43378">
    <property type="entry name" value="UDP-3-O-ACYLGLUCOSAMINE N-ACYLTRANSFERASE"/>
    <property type="match status" value="1"/>
</dbReference>
<evidence type="ECO:0000256" key="2">
    <source>
        <dbReference type="ARBA" id="ARBA00022556"/>
    </source>
</evidence>
<dbReference type="UniPathway" id="UPA00973"/>
<keyword evidence="1 7" id="KW-0444">Lipid biosynthesis</keyword>
<dbReference type="InterPro" id="IPR001451">
    <property type="entry name" value="Hexapep"/>
</dbReference>
<dbReference type="InterPro" id="IPR011004">
    <property type="entry name" value="Trimer_LpxA-like_sf"/>
</dbReference>
<evidence type="ECO:0000313" key="9">
    <source>
        <dbReference type="EMBL" id="GFM31767.1"/>
    </source>
</evidence>
<dbReference type="EMBL" id="BLVO01000004">
    <property type="protein sequence ID" value="GFM31767.1"/>
    <property type="molecule type" value="Genomic_DNA"/>
</dbReference>
<feature type="active site" description="Proton acceptor" evidence="7">
    <location>
        <position position="236"/>
    </location>
</feature>
<reference evidence="9 10" key="1">
    <citation type="submission" date="2020-05" db="EMBL/GenBank/DDBJ databases">
        <title>Draft genome sequence of Desulfovibrio sp. strain HN2T.</title>
        <authorList>
            <person name="Ueno A."/>
            <person name="Tamazawa S."/>
            <person name="Tamamura S."/>
            <person name="Murakami T."/>
            <person name="Kiyama T."/>
            <person name="Inomata H."/>
            <person name="Amano Y."/>
            <person name="Miyakawa K."/>
            <person name="Tamaki H."/>
            <person name="Naganuma T."/>
            <person name="Kaneko K."/>
        </authorList>
    </citation>
    <scope>NUCLEOTIDE SEQUENCE [LARGE SCALE GENOMIC DNA]</scope>
    <source>
        <strain evidence="9 10">HN2</strain>
    </source>
</reference>
<dbReference type="PANTHER" id="PTHR43378:SF2">
    <property type="entry name" value="UDP-3-O-ACYLGLUCOSAMINE N-ACYLTRANSFERASE 1, MITOCHONDRIAL-RELATED"/>
    <property type="match status" value="1"/>
</dbReference>
<dbReference type="CDD" id="cd03352">
    <property type="entry name" value="LbH_LpxD"/>
    <property type="match status" value="1"/>
</dbReference>
<dbReference type="HAMAP" id="MF_00523">
    <property type="entry name" value="LpxD"/>
    <property type="match status" value="1"/>
</dbReference>
<comment type="similarity">
    <text evidence="7">Belongs to the transferase hexapeptide repeat family. LpxD subfamily.</text>
</comment>
<evidence type="ECO:0000256" key="4">
    <source>
        <dbReference type="ARBA" id="ARBA00022737"/>
    </source>
</evidence>
<evidence type="ECO:0000259" key="8">
    <source>
        <dbReference type="Pfam" id="PF04613"/>
    </source>
</evidence>
<name>A0A7J0BDM0_9BACT</name>
<comment type="catalytic activity">
    <reaction evidence="7">
        <text>a UDP-3-O-[(3R)-3-hydroxyacyl]-alpha-D-glucosamine + a (3R)-hydroxyacyl-[ACP] = a UDP-2-N,3-O-bis[(3R)-3-hydroxyacyl]-alpha-D-glucosamine + holo-[ACP] + H(+)</text>
        <dbReference type="Rhea" id="RHEA:53836"/>
        <dbReference type="Rhea" id="RHEA-COMP:9685"/>
        <dbReference type="Rhea" id="RHEA-COMP:9945"/>
        <dbReference type="ChEBI" id="CHEBI:15378"/>
        <dbReference type="ChEBI" id="CHEBI:64479"/>
        <dbReference type="ChEBI" id="CHEBI:78827"/>
        <dbReference type="ChEBI" id="CHEBI:137740"/>
        <dbReference type="ChEBI" id="CHEBI:137748"/>
        <dbReference type="EC" id="2.3.1.191"/>
    </reaction>
</comment>
<dbReference type="EC" id="2.3.1.191" evidence="7"/>
<dbReference type="Gene3D" id="2.160.10.10">
    <property type="entry name" value="Hexapeptide repeat proteins"/>
    <property type="match status" value="1"/>
</dbReference>
<dbReference type="InterPro" id="IPR007691">
    <property type="entry name" value="LpxD"/>
</dbReference>
<dbReference type="NCBIfam" id="TIGR01853">
    <property type="entry name" value="lipid_A_lpxD"/>
    <property type="match status" value="1"/>
</dbReference>
<comment type="pathway">
    <text evidence="7">Bacterial outer membrane biogenesis; LPS lipid A biosynthesis.</text>
</comment>
<dbReference type="SUPFAM" id="SSF51161">
    <property type="entry name" value="Trimeric LpxA-like enzymes"/>
    <property type="match status" value="1"/>
</dbReference>
<dbReference type="Pfam" id="PF00132">
    <property type="entry name" value="Hexapep"/>
    <property type="match status" value="2"/>
</dbReference>
<keyword evidence="2 7" id="KW-0441">Lipid A biosynthesis</keyword>
<feature type="domain" description="UDP-3-O-[3-hydroxymyristoyl] glucosamine N-acyltransferase non-repeat region" evidence="8">
    <location>
        <begin position="20"/>
        <end position="84"/>
    </location>
</feature>
<dbReference type="GO" id="GO:0016410">
    <property type="term" value="F:N-acyltransferase activity"/>
    <property type="evidence" value="ECO:0007669"/>
    <property type="project" value="InterPro"/>
</dbReference>
<proteinExistence type="inferred from homology"/>
<keyword evidence="10" id="KW-1185">Reference proteome</keyword>
<keyword evidence="4 7" id="KW-0677">Repeat</keyword>
<evidence type="ECO:0000256" key="6">
    <source>
        <dbReference type="ARBA" id="ARBA00023315"/>
    </source>
</evidence>
<dbReference type="GO" id="GO:0016020">
    <property type="term" value="C:membrane"/>
    <property type="evidence" value="ECO:0007669"/>
    <property type="project" value="GOC"/>
</dbReference>
<evidence type="ECO:0000256" key="5">
    <source>
        <dbReference type="ARBA" id="ARBA00023098"/>
    </source>
</evidence>
<evidence type="ECO:0000256" key="7">
    <source>
        <dbReference type="HAMAP-Rule" id="MF_00523"/>
    </source>
</evidence>